<organism evidence="2 3">
    <name type="scientific">Collichthys lucidus</name>
    <name type="common">Big head croaker</name>
    <name type="synonym">Sciaena lucida</name>
    <dbReference type="NCBI Taxonomy" id="240159"/>
    <lineage>
        <taxon>Eukaryota</taxon>
        <taxon>Metazoa</taxon>
        <taxon>Chordata</taxon>
        <taxon>Craniata</taxon>
        <taxon>Vertebrata</taxon>
        <taxon>Euteleostomi</taxon>
        <taxon>Actinopterygii</taxon>
        <taxon>Neopterygii</taxon>
        <taxon>Teleostei</taxon>
        <taxon>Neoteleostei</taxon>
        <taxon>Acanthomorphata</taxon>
        <taxon>Eupercaria</taxon>
        <taxon>Sciaenidae</taxon>
        <taxon>Collichthys</taxon>
    </lineage>
</organism>
<evidence type="ECO:0000313" key="2">
    <source>
        <dbReference type="EMBL" id="TKS73894.1"/>
    </source>
</evidence>
<proteinExistence type="predicted"/>
<name>A0A4U5UGP7_COLLU</name>
<accession>A0A4U5UGP7</accession>
<feature type="region of interest" description="Disordered" evidence="1">
    <location>
        <begin position="45"/>
        <end position="65"/>
    </location>
</feature>
<protein>
    <submittedName>
        <fullName evidence="2">Uncharacterized protein</fullName>
    </submittedName>
</protein>
<evidence type="ECO:0000256" key="1">
    <source>
        <dbReference type="SAM" id="MobiDB-lite"/>
    </source>
</evidence>
<dbReference type="Proteomes" id="UP000298787">
    <property type="component" value="Chromosome 7"/>
</dbReference>
<sequence>MFSKLAYAATTSYNWSTCAISSVLGRDQMGALAGQLEEMKSPLQRAEENGSFQERKDTENAAVTMRKPSLWKQTCHFLGLRKKRRKEMCSSKSPSVSQAQELK</sequence>
<dbReference type="EMBL" id="CM014084">
    <property type="protein sequence ID" value="TKS73894.1"/>
    <property type="molecule type" value="Genomic_DNA"/>
</dbReference>
<evidence type="ECO:0000313" key="3">
    <source>
        <dbReference type="Proteomes" id="UP000298787"/>
    </source>
</evidence>
<reference evidence="2 3" key="1">
    <citation type="submission" date="2019-01" db="EMBL/GenBank/DDBJ databases">
        <title>Genome Assembly of Collichthys lucidus.</title>
        <authorList>
            <person name="Cai M."/>
            <person name="Xiao S."/>
        </authorList>
    </citation>
    <scope>NUCLEOTIDE SEQUENCE [LARGE SCALE GENOMIC DNA]</scope>
    <source>
        <strain evidence="2">JT15FE1705JMU</strain>
        <tissue evidence="2">Muscle</tissue>
    </source>
</reference>
<gene>
    <name evidence="2" type="ORF">D9C73_007975</name>
</gene>
<feature type="compositionally biased region" description="Basic and acidic residues" evidence="1">
    <location>
        <begin position="45"/>
        <end position="59"/>
    </location>
</feature>
<dbReference type="AlphaFoldDB" id="A0A4U5UGP7"/>
<keyword evidence="3" id="KW-1185">Reference proteome</keyword>